<dbReference type="Gene3D" id="4.10.60.10">
    <property type="entry name" value="Zinc finger, CCHC-type"/>
    <property type="match status" value="1"/>
</dbReference>
<keyword evidence="9" id="KW-0863">Zinc-finger</keyword>
<dbReference type="GO" id="GO:0006508">
    <property type="term" value="P:proteolysis"/>
    <property type="evidence" value="ECO:0007669"/>
    <property type="project" value="UniProtKB-KW"/>
</dbReference>
<dbReference type="Gene3D" id="3.30.420.10">
    <property type="entry name" value="Ribonuclease H-like superfamily/Ribonuclease H"/>
    <property type="match status" value="1"/>
</dbReference>
<dbReference type="Proteomes" id="UP001186944">
    <property type="component" value="Unassembled WGS sequence"/>
</dbReference>
<keyword evidence="2" id="KW-0645">Protease</keyword>
<dbReference type="InterPro" id="IPR036397">
    <property type="entry name" value="RNaseH_sf"/>
</dbReference>
<dbReference type="Gene3D" id="3.10.10.10">
    <property type="entry name" value="HIV Type 1 Reverse Transcriptase, subunit A, domain 1"/>
    <property type="match status" value="1"/>
</dbReference>
<feature type="compositionally biased region" description="Polar residues" evidence="11">
    <location>
        <begin position="72"/>
        <end position="86"/>
    </location>
</feature>
<dbReference type="InterPro" id="IPR041373">
    <property type="entry name" value="RT_RNaseH"/>
</dbReference>
<dbReference type="SUPFAM" id="SSF56672">
    <property type="entry name" value="DNA/RNA polymerases"/>
    <property type="match status" value="1"/>
</dbReference>
<evidence type="ECO:0000256" key="1">
    <source>
        <dbReference type="ARBA" id="ARBA00012493"/>
    </source>
</evidence>
<feature type="coiled-coil region" evidence="10">
    <location>
        <begin position="334"/>
        <end position="361"/>
    </location>
</feature>
<evidence type="ECO:0000259" key="13">
    <source>
        <dbReference type="PROSITE" id="PS50878"/>
    </source>
</evidence>
<dbReference type="InterPro" id="IPR050951">
    <property type="entry name" value="Retrovirus_Pol_polyprotein"/>
</dbReference>
<dbReference type="InterPro" id="IPR054465">
    <property type="entry name" value="Integrase_p58-like_C"/>
</dbReference>
<dbReference type="InterPro" id="IPR041588">
    <property type="entry name" value="Integrase_H2C2"/>
</dbReference>
<comment type="caution">
    <text evidence="15">The sequence shown here is derived from an EMBL/GenBank/DDBJ whole genome shotgun (WGS) entry which is preliminary data.</text>
</comment>
<dbReference type="InterPro" id="IPR043128">
    <property type="entry name" value="Rev_trsase/Diguanyl_cyclase"/>
</dbReference>
<dbReference type="SMART" id="SM00343">
    <property type="entry name" value="ZnF_C2HC"/>
    <property type="match status" value="1"/>
</dbReference>
<dbReference type="Pfam" id="PF17917">
    <property type="entry name" value="RT_RNaseH"/>
    <property type="match status" value="1"/>
</dbReference>
<keyword evidence="10" id="KW-0175">Coiled coil</keyword>
<dbReference type="SUPFAM" id="SSF57756">
    <property type="entry name" value="Retrovirus zinc finger-like domains"/>
    <property type="match status" value="1"/>
</dbReference>
<evidence type="ECO:0000256" key="2">
    <source>
        <dbReference type="ARBA" id="ARBA00022670"/>
    </source>
</evidence>
<feature type="region of interest" description="Disordered" evidence="11">
    <location>
        <begin position="1613"/>
        <end position="1657"/>
    </location>
</feature>
<dbReference type="Gene3D" id="1.10.340.70">
    <property type="match status" value="1"/>
</dbReference>
<keyword evidence="16" id="KW-1185">Reference proteome</keyword>
<organism evidence="15 16">
    <name type="scientific">Pinctada imbricata</name>
    <name type="common">Atlantic pearl-oyster</name>
    <name type="synonym">Pinctada martensii</name>
    <dbReference type="NCBI Taxonomy" id="66713"/>
    <lineage>
        <taxon>Eukaryota</taxon>
        <taxon>Metazoa</taxon>
        <taxon>Spiralia</taxon>
        <taxon>Lophotrochozoa</taxon>
        <taxon>Mollusca</taxon>
        <taxon>Bivalvia</taxon>
        <taxon>Autobranchia</taxon>
        <taxon>Pteriomorphia</taxon>
        <taxon>Pterioida</taxon>
        <taxon>Pterioidea</taxon>
        <taxon>Pteriidae</taxon>
        <taxon>Pinctada</taxon>
    </lineage>
</organism>
<dbReference type="FunFam" id="3.30.420.10:FF:000032">
    <property type="entry name" value="Retrovirus-related Pol polyprotein from transposon 297-like Protein"/>
    <property type="match status" value="1"/>
</dbReference>
<dbReference type="EMBL" id="VSWD01000008">
    <property type="protein sequence ID" value="KAK3094381.1"/>
    <property type="molecule type" value="Genomic_DNA"/>
</dbReference>
<dbReference type="InterPro" id="IPR036875">
    <property type="entry name" value="Znf_CCHC_sf"/>
</dbReference>
<dbReference type="CDD" id="cd00303">
    <property type="entry name" value="retropepsin_like"/>
    <property type="match status" value="1"/>
</dbReference>
<dbReference type="Gene3D" id="2.40.70.10">
    <property type="entry name" value="Acid Proteases"/>
    <property type="match status" value="1"/>
</dbReference>
<dbReference type="PANTHER" id="PTHR37984:SF5">
    <property type="entry name" value="PROTEIN NYNRIN-LIKE"/>
    <property type="match status" value="1"/>
</dbReference>
<dbReference type="InterPro" id="IPR001584">
    <property type="entry name" value="Integrase_cat-core"/>
</dbReference>
<dbReference type="InterPro" id="IPR043502">
    <property type="entry name" value="DNA/RNA_pol_sf"/>
</dbReference>
<keyword evidence="4" id="KW-0548">Nucleotidyltransferase</keyword>
<keyword evidence="6" id="KW-0255">Endonuclease</keyword>
<dbReference type="PROSITE" id="PS50878">
    <property type="entry name" value="RT_POL"/>
    <property type="match status" value="1"/>
</dbReference>
<evidence type="ECO:0000256" key="8">
    <source>
        <dbReference type="ARBA" id="ARBA00022918"/>
    </source>
</evidence>
<feature type="compositionally biased region" description="Polar residues" evidence="11">
    <location>
        <begin position="122"/>
        <end position="137"/>
    </location>
</feature>
<keyword evidence="9" id="KW-0479">Metal-binding</keyword>
<dbReference type="GO" id="GO:0008270">
    <property type="term" value="F:zinc ion binding"/>
    <property type="evidence" value="ECO:0007669"/>
    <property type="project" value="UniProtKB-KW"/>
</dbReference>
<evidence type="ECO:0000256" key="11">
    <source>
        <dbReference type="SAM" id="MobiDB-lite"/>
    </source>
</evidence>
<dbReference type="PANTHER" id="PTHR37984">
    <property type="entry name" value="PROTEIN CBG26694"/>
    <property type="match status" value="1"/>
</dbReference>
<dbReference type="GO" id="GO:0004519">
    <property type="term" value="F:endonuclease activity"/>
    <property type="evidence" value="ECO:0007669"/>
    <property type="project" value="UniProtKB-KW"/>
</dbReference>
<evidence type="ECO:0000313" key="16">
    <source>
        <dbReference type="Proteomes" id="UP001186944"/>
    </source>
</evidence>
<dbReference type="PROSITE" id="PS50994">
    <property type="entry name" value="INTEGRASE"/>
    <property type="match status" value="1"/>
</dbReference>
<proteinExistence type="predicted"/>
<keyword evidence="5" id="KW-0540">Nuclease</keyword>
<dbReference type="Gene3D" id="3.10.20.370">
    <property type="match status" value="1"/>
</dbReference>
<feature type="compositionally biased region" description="Polar residues" evidence="11">
    <location>
        <begin position="31"/>
        <end position="45"/>
    </location>
</feature>
<feature type="region of interest" description="Disordered" evidence="11">
    <location>
        <begin position="31"/>
        <end position="147"/>
    </location>
</feature>
<evidence type="ECO:0000256" key="5">
    <source>
        <dbReference type="ARBA" id="ARBA00022722"/>
    </source>
</evidence>
<feature type="compositionally biased region" description="Basic residues" evidence="11">
    <location>
        <begin position="417"/>
        <end position="428"/>
    </location>
</feature>
<evidence type="ECO:0000256" key="4">
    <source>
        <dbReference type="ARBA" id="ARBA00022695"/>
    </source>
</evidence>
<dbReference type="Gene3D" id="3.30.70.270">
    <property type="match status" value="2"/>
</dbReference>
<evidence type="ECO:0000256" key="10">
    <source>
        <dbReference type="SAM" id="Coils"/>
    </source>
</evidence>
<dbReference type="CDD" id="cd01647">
    <property type="entry name" value="RT_LTR"/>
    <property type="match status" value="1"/>
</dbReference>
<feature type="domain" description="Reverse transcriptase" evidence="13">
    <location>
        <begin position="759"/>
        <end position="938"/>
    </location>
</feature>
<dbReference type="FunFam" id="3.10.20.370:FF:000001">
    <property type="entry name" value="Retrovirus-related Pol polyprotein from transposon 17.6-like protein"/>
    <property type="match status" value="1"/>
</dbReference>
<evidence type="ECO:0000256" key="9">
    <source>
        <dbReference type="PROSITE-ProRule" id="PRU00047"/>
    </source>
</evidence>
<evidence type="ECO:0000259" key="14">
    <source>
        <dbReference type="PROSITE" id="PS50994"/>
    </source>
</evidence>
<dbReference type="FunFam" id="3.30.70.270:FF:000115">
    <property type="entry name" value="Polyprotein of retroviral origin, putative"/>
    <property type="match status" value="1"/>
</dbReference>
<reference evidence="15" key="1">
    <citation type="submission" date="2019-08" db="EMBL/GenBank/DDBJ databases">
        <title>The improved chromosome-level genome for the pearl oyster Pinctada fucata martensii using PacBio sequencing and Hi-C.</title>
        <authorList>
            <person name="Zheng Z."/>
        </authorList>
    </citation>
    <scope>NUCLEOTIDE SEQUENCE</scope>
    <source>
        <strain evidence="15">ZZ-2019</strain>
        <tissue evidence="15">Adductor muscle</tissue>
    </source>
</reference>
<dbReference type="InterPro" id="IPR012337">
    <property type="entry name" value="RNaseH-like_sf"/>
</dbReference>
<feature type="compositionally biased region" description="Basic and acidic residues" evidence="11">
    <location>
        <begin position="401"/>
        <end position="412"/>
    </location>
</feature>
<feature type="domain" description="CCHC-type" evidence="12">
    <location>
        <begin position="384"/>
        <end position="397"/>
    </location>
</feature>
<keyword evidence="8" id="KW-0695">RNA-directed DNA polymerase</keyword>
<feature type="domain" description="Integrase catalytic" evidence="14">
    <location>
        <begin position="1324"/>
        <end position="1483"/>
    </location>
</feature>
<gene>
    <name evidence="15" type="ORF">FSP39_001022</name>
</gene>
<evidence type="ECO:0000256" key="7">
    <source>
        <dbReference type="ARBA" id="ARBA00022801"/>
    </source>
</evidence>
<dbReference type="PROSITE" id="PS00141">
    <property type="entry name" value="ASP_PROTEASE"/>
    <property type="match status" value="1"/>
</dbReference>
<name>A0AA89BTU5_PINIB</name>
<feature type="region of interest" description="Disordered" evidence="11">
    <location>
        <begin position="401"/>
        <end position="428"/>
    </location>
</feature>
<dbReference type="GO" id="GO:0003964">
    <property type="term" value="F:RNA-directed DNA polymerase activity"/>
    <property type="evidence" value="ECO:0007669"/>
    <property type="project" value="UniProtKB-KW"/>
</dbReference>
<keyword evidence="9" id="KW-0862">Zinc</keyword>
<dbReference type="InterPro" id="IPR001878">
    <property type="entry name" value="Znf_CCHC"/>
</dbReference>
<dbReference type="FunFam" id="1.10.340.70:FF:000001">
    <property type="entry name" value="Retrovirus-related Pol polyprotein from transposon gypsy-like Protein"/>
    <property type="match status" value="1"/>
</dbReference>
<evidence type="ECO:0000259" key="12">
    <source>
        <dbReference type="PROSITE" id="PS50158"/>
    </source>
</evidence>
<dbReference type="GO" id="GO:0003676">
    <property type="term" value="F:nucleic acid binding"/>
    <property type="evidence" value="ECO:0007669"/>
    <property type="project" value="InterPro"/>
</dbReference>
<protein>
    <recommendedName>
        <fullName evidence="1">RNA-directed DNA polymerase</fullName>
        <ecNumber evidence="1">2.7.7.49</ecNumber>
    </recommendedName>
</protein>
<dbReference type="FunFam" id="3.10.10.10:FF:000007">
    <property type="entry name" value="Retrovirus-related Pol polyprotein from transposon 17.6-like Protein"/>
    <property type="match status" value="1"/>
</dbReference>
<feature type="compositionally biased region" description="Basic and acidic residues" evidence="11">
    <location>
        <begin position="1621"/>
        <end position="1657"/>
    </location>
</feature>
<dbReference type="Pfam" id="PF17921">
    <property type="entry name" value="Integrase_H2C2"/>
    <property type="match status" value="1"/>
</dbReference>
<evidence type="ECO:0000256" key="3">
    <source>
        <dbReference type="ARBA" id="ARBA00022679"/>
    </source>
</evidence>
<dbReference type="FunFam" id="3.10.10.10:FF:000002">
    <property type="entry name" value="Retrovirus-related Pol polyprotein from transposon 17.6-like protein"/>
    <property type="match status" value="1"/>
</dbReference>
<dbReference type="SUPFAM" id="SSF50630">
    <property type="entry name" value="Acid proteases"/>
    <property type="match status" value="1"/>
</dbReference>
<evidence type="ECO:0000313" key="15">
    <source>
        <dbReference type="EMBL" id="KAK3094381.1"/>
    </source>
</evidence>
<keyword evidence="3" id="KW-0808">Transferase</keyword>
<dbReference type="SUPFAM" id="SSF53098">
    <property type="entry name" value="Ribonuclease H-like"/>
    <property type="match status" value="1"/>
</dbReference>
<dbReference type="GO" id="GO:0004190">
    <property type="term" value="F:aspartic-type endopeptidase activity"/>
    <property type="evidence" value="ECO:0007669"/>
    <property type="project" value="InterPro"/>
</dbReference>
<dbReference type="PROSITE" id="PS50158">
    <property type="entry name" value="ZF_CCHC"/>
    <property type="match status" value="1"/>
</dbReference>
<dbReference type="InterPro" id="IPR021109">
    <property type="entry name" value="Peptidase_aspartic_dom_sf"/>
</dbReference>
<dbReference type="Pfam" id="PF00078">
    <property type="entry name" value="RVT_1"/>
    <property type="match status" value="1"/>
</dbReference>
<dbReference type="Pfam" id="PF00665">
    <property type="entry name" value="rve"/>
    <property type="match status" value="1"/>
</dbReference>
<dbReference type="Pfam" id="PF13975">
    <property type="entry name" value="gag-asp_proteas"/>
    <property type="match status" value="1"/>
</dbReference>
<dbReference type="CDD" id="cd09274">
    <property type="entry name" value="RNase_HI_RT_Ty3"/>
    <property type="match status" value="1"/>
</dbReference>
<evidence type="ECO:0000256" key="6">
    <source>
        <dbReference type="ARBA" id="ARBA00022759"/>
    </source>
</evidence>
<accession>A0AA89BTU5</accession>
<dbReference type="InterPro" id="IPR001969">
    <property type="entry name" value="Aspartic_peptidase_AS"/>
</dbReference>
<sequence>MTSDQSLRDLNAEISRIEDDFEEMKKRTILNQSILQQSTPMTQGRSGDRDSGFASARVRINAPSADARAQRNDASAQITPTSQRSQRWGGARPKVSSAHNDDSNRYVFSDNVTRRRRDHSDQYVQNTTNSDNDNNMQTKRKTDIKPATFDGSGSWKDYKSHFEACAKINAWTIEEKGLYLAVCLRGQAQGVLGDLPEDTKRHFNLLVRALEERFAPPNQTELYRVQLRERRQKASETLPELGQTIRRLVNQAYPTAPGDVRETLAKDQFIDALKDQEIRIKIKQSRPANLNNAVQLAVELESYYRSEQRFKESEGQYRALDTHQESQAAAVDRNSELMQMFSSLNDELRSIKNDIKNIKSSQRRDKAPKTENGTNKNWWSDLTCFKCGKKGHIAKKCYSRKNDKDDKKDKNQQKGSSRSRRLLMRAERRKQQKCQLGVGSENLEAGIYVRVLVNGESATFLVDTGASLSLVSSKLYDNLPHIKRPELQEVKSKVLTAASTELPLKGKCSLDIQVDDITTAWKFTVAELSIDGVLGMDFLKHHDGMIDVKRECLTLQGIEIPLVFQGPVGCFRIVANETVTIPPRSELVFQGRTVNLSEDDISKYDLGLIEPSAKFIDSQRGLVARAVVQVNTTVPVRKVNVSDDPQRIYSGTEIAELNEVSRVISDDQKVMSSTQQMTPELQALLRETSRNLNKEQQTEVTNLLREYSSLFASKNNDLGRTSVIKHKINTGDAHPIKQPLRRIPANMTEEVITHIDEMLQKGVIEPSTSPWASNIVLVKKKDGATRICIDYRRLNEVTVKDAYPLPRIDEFLDQLAGNAWFSTLDLFTGYWQVEVEENDRPKTAFTTRKGLFQFCQMPFGLCSAPATFQRLMETVLAGKQWEICLVYLDDVIVYGKTFSQMLENLRTVFNCLLIAGLKLKPKKCTLFSKEVRYLGHVVSEQGISTDPDKISSVKNWPVPVNVKEVRSFLGLCGYYRRYIQDFAAKAKCLHKLTEKGRSFIWSEECQIAFEKLKEKMIEAPILARPDFTKPFILDTDASLDSIGGVLSQEVDGHERVIAYGSRVLTKSERRYCVTRRELLAIVFFVTQFRHYLYGRKFKIRTDHGSLRWLLRFKNPEGQLARWLEVLSTYDMDIEHRPGQQHRNADALSRIPCRQCGYDPAWEKSANVNMTTVTSTVSNDVKEDNTSQSLQKLQTEDSDIQEILKWMKEGSKPPFSKIRGLDRYMKSLWSQFDNLVVHDAILYRKKNDHMQTLIPKSERRFVLESSHDSKTSGHLGIRKTHDKISQRFYWPGLKADVKDYIRGCEICAKRKGPPKEKRAPMKVVEAGFPMERIALDILGELPKTDSGNKYIVVISDYYTKWTESFAMPNMEARTVAKILVEEIISRYGVPTYIHSDQGKQFESSLFQEMCSLLGIHKTRTTPYHPQSDGMVERFNRTLATMLSAYVNERQSDWDTFIPYVMMAYRSVRHETTGFTPNRLMLGRETSTPLDLQYGMPQSIKRCPQNAWVWDLQDKMEEAHKIVRRCAGSQMVRQKRYHDQKLSWEAFSEGDSVYVYFPVKKTGQSSKFVSFWRGPYKVLKKMSNLTYGIDCGPRGKPQVIHVDRMRKRHERCLVNDNPRSSHHLGDHADEPSVSHDKPSVSRDEPSESRDEPSDSHDEQ</sequence>
<dbReference type="InterPro" id="IPR000477">
    <property type="entry name" value="RT_dom"/>
</dbReference>
<dbReference type="GO" id="GO:0015074">
    <property type="term" value="P:DNA integration"/>
    <property type="evidence" value="ECO:0007669"/>
    <property type="project" value="InterPro"/>
</dbReference>
<keyword evidence="7" id="KW-0378">Hydrolase</keyword>
<dbReference type="EC" id="2.7.7.49" evidence="1"/>
<dbReference type="Pfam" id="PF22938">
    <property type="entry name" value="Integrase_p58_C"/>
    <property type="match status" value="1"/>
</dbReference>